<dbReference type="EMBL" id="JBHSPX010000008">
    <property type="protein sequence ID" value="MFC6066967.1"/>
    <property type="molecule type" value="Genomic_DNA"/>
</dbReference>
<organism evidence="1 2">
    <name type="scientific">Streptomyces ochraceiscleroticus</name>
    <dbReference type="NCBI Taxonomy" id="47761"/>
    <lineage>
        <taxon>Bacteria</taxon>
        <taxon>Bacillati</taxon>
        <taxon>Actinomycetota</taxon>
        <taxon>Actinomycetes</taxon>
        <taxon>Kitasatosporales</taxon>
        <taxon>Streptomycetaceae</taxon>
        <taxon>Streptomyces</taxon>
    </lineage>
</organism>
<dbReference type="RefSeq" id="WP_037800798.1">
    <property type="nucleotide sequence ID" value="NZ_JBHSPX010000008.1"/>
</dbReference>
<accession>A0ABW1MV45</accession>
<gene>
    <name evidence="1" type="ORF">ACFP4F_31105</name>
</gene>
<protein>
    <submittedName>
        <fullName evidence="1">Uncharacterized protein</fullName>
    </submittedName>
</protein>
<name>A0ABW1MV45_9ACTN</name>
<sequence length="221" mass="24849">MTAQEPRVVLDRIRGITWDDDFSVSLGHARSRALLMREYLRRAALWAQAYGAEVAWPFFGVAEYAAPEFEPAPELATELEEYASHLGTPSLRRVCRGAVRWAALRENEPGSPELSELPDPYEPLLLMFGRGGYSVEEFIDLYGVLIPHGSLNSNLRAEPFLTLAASTLGVGRESETYDEVFTRNLRWEPTDYLTRFARHVECGQVRITEPEAAAVIEKMTG</sequence>
<comment type="caution">
    <text evidence="1">The sequence shown here is derived from an EMBL/GenBank/DDBJ whole genome shotgun (WGS) entry which is preliminary data.</text>
</comment>
<evidence type="ECO:0000313" key="2">
    <source>
        <dbReference type="Proteomes" id="UP001596139"/>
    </source>
</evidence>
<proteinExistence type="predicted"/>
<reference evidence="2" key="1">
    <citation type="journal article" date="2019" name="Int. J. Syst. Evol. Microbiol.">
        <title>The Global Catalogue of Microorganisms (GCM) 10K type strain sequencing project: providing services to taxonomists for standard genome sequencing and annotation.</title>
        <authorList>
            <consortium name="The Broad Institute Genomics Platform"/>
            <consortium name="The Broad Institute Genome Sequencing Center for Infectious Disease"/>
            <person name="Wu L."/>
            <person name="Ma J."/>
        </authorList>
    </citation>
    <scope>NUCLEOTIDE SEQUENCE [LARGE SCALE GENOMIC DNA]</scope>
    <source>
        <strain evidence="2">CGMCC 1.15180</strain>
    </source>
</reference>
<evidence type="ECO:0000313" key="1">
    <source>
        <dbReference type="EMBL" id="MFC6066967.1"/>
    </source>
</evidence>
<dbReference type="Proteomes" id="UP001596139">
    <property type="component" value="Unassembled WGS sequence"/>
</dbReference>
<keyword evidence="2" id="KW-1185">Reference proteome</keyword>